<feature type="signal peptide" evidence="3">
    <location>
        <begin position="1"/>
        <end position="20"/>
    </location>
</feature>
<protein>
    <recommendedName>
        <fullName evidence="6">TNFR-Cys domain-containing protein</fullName>
    </recommendedName>
</protein>
<reference evidence="4" key="1">
    <citation type="submission" date="2021-03" db="EMBL/GenBank/DDBJ databases">
        <authorList>
            <person name="Bekaert M."/>
        </authorList>
    </citation>
    <scope>NUCLEOTIDE SEQUENCE</scope>
</reference>
<organism evidence="4 5">
    <name type="scientific">Mytilus edulis</name>
    <name type="common">Blue mussel</name>
    <dbReference type="NCBI Taxonomy" id="6550"/>
    <lineage>
        <taxon>Eukaryota</taxon>
        <taxon>Metazoa</taxon>
        <taxon>Spiralia</taxon>
        <taxon>Lophotrochozoa</taxon>
        <taxon>Mollusca</taxon>
        <taxon>Bivalvia</taxon>
        <taxon>Autobranchia</taxon>
        <taxon>Pteriomorphia</taxon>
        <taxon>Mytilida</taxon>
        <taxon>Mytiloidea</taxon>
        <taxon>Mytilidae</taxon>
        <taxon>Mytilinae</taxon>
        <taxon>Mytilus</taxon>
    </lineage>
</organism>
<evidence type="ECO:0000256" key="1">
    <source>
        <dbReference type="SAM" id="MobiDB-lite"/>
    </source>
</evidence>
<name>A0A8S3U7J1_MYTED</name>
<evidence type="ECO:0008006" key="6">
    <source>
        <dbReference type="Google" id="ProtNLM"/>
    </source>
</evidence>
<keyword evidence="2" id="KW-1133">Transmembrane helix</keyword>
<sequence length="240" mass="26665">MNILYVLVFVFCCSGQGSYGKLCGEECCAFYFKSDGDCKECPTGTVRLSEDDEGYCRPCQRGFYGYRCVNICKCSKHERCDSLRGCISKGGDDSSVLVDSQQVGSDTNRRSIQSTTNEMNLKDEKDTAATFFYKEILMITISCVVISVVIAMVTKRAHHHCTRFEVSSIVENSHTLHVEANEAGLDNDITESENKTDLSSKDSWSSFDSIISESDGCLPVETEPGITHPCSYSIEDIYQN</sequence>
<dbReference type="AlphaFoldDB" id="A0A8S3U7J1"/>
<keyword evidence="2" id="KW-0472">Membrane</keyword>
<evidence type="ECO:0000256" key="3">
    <source>
        <dbReference type="SAM" id="SignalP"/>
    </source>
</evidence>
<dbReference type="OrthoDB" id="6128034at2759"/>
<feature type="transmembrane region" description="Helical" evidence="2">
    <location>
        <begin position="131"/>
        <end position="153"/>
    </location>
</feature>
<proteinExistence type="predicted"/>
<feature type="region of interest" description="Disordered" evidence="1">
    <location>
        <begin position="182"/>
        <end position="201"/>
    </location>
</feature>
<keyword evidence="2" id="KW-0812">Transmembrane</keyword>
<accession>A0A8S3U7J1</accession>
<evidence type="ECO:0000256" key="2">
    <source>
        <dbReference type="SAM" id="Phobius"/>
    </source>
</evidence>
<dbReference type="EMBL" id="CAJPWZ010002503">
    <property type="protein sequence ID" value="CAG2239114.1"/>
    <property type="molecule type" value="Genomic_DNA"/>
</dbReference>
<evidence type="ECO:0000313" key="4">
    <source>
        <dbReference type="EMBL" id="CAG2239114.1"/>
    </source>
</evidence>
<keyword evidence="3" id="KW-0732">Signal</keyword>
<evidence type="ECO:0000313" key="5">
    <source>
        <dbReference type="Proteomes" id="UP000683360"/>
    </source>
</evidence>
<keyword evidence="5" id="KW-1185">Reference proteome</keyword>
<feature type="chain" id="PRO_5035917917" description="TNFR-Cys domain-containing protein" evidence="3">
    <location>
        <begin position="21"/>
        <end position="240"/>
    </location>
</feature>
<gene>
    <name evidence="4" type="ORF">MEDL_51526</name>
</gene>
<dbReference type="Proteomes" id="UP000683360">
    <property type="component" value="Unassembled WGS sequence"/>
</dbReference>
<comment type="caution">
    <text evidence="4">The sequence shown here is derived from an EMBL/GenBank/DDBJ whole genome shotgun (WGS) entry which is preliminary data.</text>
</comment>